<dbReference type="Gene3D" id="3.50.50.60">
    <property type="entry name" value="FAD/NAD(P)-binding domain"/>
    <property type="match status" value="3"/>
</dbReference>
<evidence type="ECO:0000256" key="1">
    <source>
        <dbReference type="ARBA" id="ARBA00009183"/>
    </source>
</evidence>
<dbReference type="OrthoDB" id="66881at2759"/>
<dbReference type="GO" id="GO:0004499">
    <property type="term" value="F:N,N-dimethylaniline monooxygenase activity"/>
    <property type="evidence" value="ECO:0007669"/>
    <property type="project" value="InterPro"/>
</dbReference>
<dbReference type="GO" id="GO:0050661">
    <property type="term" value="F:NADP binding"/>
    <property type="evidence" value="ECO:0007669"/>
    <property type="project" value="InterPro"/>
</dbReference>
<evidence type="ECO:0000256" key="3">
    <source>
        <dbReference type="ARBA" id="ARBA00022827"/>
    </source>
</evidence>
<keyword evidence="2" id="KW-0285">Flavoprotein</keyword>
<dbReference type="InterPro" id="IPR036188">
    <property type="entry name" value="FAD/NAD-bd_sf"/>
</dbReference>
<dbReference type="SUPFAM" id="SSF51905">
    <property type="entry name" value="FAD/NAD(P)-binding domain"/>
    <property type="match status" value="3"/>
</dbReference>
<feature type="compositionally biased region" description="Basic and acidic residues" evidence="5">
    <location>
        <begin position="483"/>
        <end position="502"/>
    </location>
</feature>
<dbReference type="EMBL" id="CAICTM010000989">
    <property type="protein sequence ID" value="CAB9519126.1"/>
    <property type="molecule type" value="Genomic_DNA"/>
</dbReference>
<dbReference type="Proteomes" id="UP001153069">
    <property type="component" value="Unassembled WGS sequence"/>
</dbReference>
<comment type="caution">
    <text evidence="6">The sequence shown here is derived from an EMBL/GenBank/DDBJ whole genome shotgun (WGS) entry which is preliminary data.</text>
</comment>
<proteinExistence type="inferred from homology"/>
<comment type="similarity">
    <text evidence="1">Belongs to the FMO family.</text>
</comment>
<gene>
    <name evidence="6" type="ORF">SEMRO_991_G228650.1</name>
</gene>
<evidence type="ECO:0000256" key="4">
    <source>
        <dbReference type="ARBA" id="ARBA00023002"/>
    </source>
</evidence>
<reference evidence="6" key="1">
    <citation type="submission" date="2020-06" db="EMBL/GenBank/DDBJ databases">
        <authorList>
            <consortium name="Plant Systems Biology data submission"/>
        </authorList>
    </citation>
    <scope>NUCLEOTIDE SEQUENCE</scope>
    <source>
        <strain evidence="6">D6</strain>
    </source>
</reference>
<dbReference type="Pfam" id="PF00743">
    <property type="entry name" value="FMO-like"/>
    <property type="match status" value="1"/>
</dbReference>
<evidence type="ECO:0000256" key="2">
    <source>
        <dbReference type="ARBA" id="ARBA00022630"/>
    </source>
</evidence>
<dbReference type="InterPro" id="IPR020946">
    <property type="entry name" value="Flavin_mOase-like"/>
</dbReference>
<keyword evidence="6" id="KW-0503">Monooxygenase</keyword>
<organism evidence="6 7">
    <name type="scientific">Seminavis robusta</name>
    <dbReference type="NCBI Taxonomy" id="568900"/>
    <lineage>
        <taxon>Eukaryota</taxon>
        <taxon>Sar</taxon>
        <taxon>Stramenopiles</taxon>
        <taxon>Ochrophyta</taxon>
        <taxon>Bacillariophyta</taxon>
        <taxon>Bacillariophyceae</taxon>
        <taxon>Bacillariophycidae</taxon>
        <taxon>Naviculales</taxon>
        <taxon>Naviculaceae</taxon>
        <taxon>Seminavis</taxon>
    </lineage>
</organism>
<keyword evidence="7" id="KW-1185">Reference proteome</keyword>
<accession>A0A9N8ECX2</accession>
<dbReference type="Pfam" id="PF13738">
    <property type="entry name" value="Pyr_redox_3"/>
    <property type="match status" value="1"/>
</dbReference>
<dbReference type="AlphaFoldDB" id="A0A9N8ECX2"/>
<evidence type="ECO:0000256" key="5">
    <source>
        <dbReference type="SAM" id="MobiDB-lite"/>
    </source>
</evidence>
<dbReference type="InterPro" id="IPR050346">
    <property type="entry name" value="FMO-like"/>
</dbReference>
<dbReference type="GO" id="GO:0050660">
    <property type="term" value="F:flavin adenine dinucleotide binding"/>
    <property type="evidence" value="ECO:0007669"/>
    <property type="project" value="InterPro"/>
</dbReference>
<name>A0A9N8ECX2_9STRA</name>
<evidence type="ECO:0000313" key="7">
    <source>
        <dbReference type="Proteomes" id="UP001153069"/>
    </source>
</evidence>
<sequence length="540" mass="61926">MAAALRDQKIDFVVYDKNPKVGGLWSDNYPGAKVQSTFELYEFPCKRFPERIRNRKEPAAPTAEEVCTYLEEFIAEKKMGHKFRFNTKIEDIRPVSENEWTIEFDDGKMKTFSFVIMCTGIVSVKPHMIEIPGAADFEWNGGEIIHSSQRKGETFHYEDQKVLIIGNGKSAVDAATTAALIAKEQGGKPPIQVARKAAWYVPRFIVGTFQYKWLFHTRLGSSLLPRYYESSNWFLVFLHLLFAPIKWFLWRIIELLLLIQYRLPWRLQPRLGTILRGTLDVSVLITEEAHLKRLRTGEIDMRIATVERLTADRKAILSNGDEEHVDVVVQATGWKLGFDTIMDRDTVLKDLDVEDDGLWLYRNVLPPKIKGLAFVGSNTLTFMNIYTSYIQAYWLAGLLAGDRPWPKRSYMAQKVEQEKEFKRYLYPKHVLRAASVEAYMQHYHDALLKEMSARKAFTNCFIRPFADLLIPVTPALMEGTLEPTRESRRERRRNRSELRDESNMGDGIGLDQSGNGSRSGMGIFEGFNDEVAATVPAQSA</sequence>
<feature type="region of interest" description="Disordered" evidence="5">
    <location>
        <begin position="480"/>
        <end position="523"/>
    </location>
</feature>
<keyword evidence="3" id="KW-0274">FAD</keyword>
<protein>
    <submittedName>
        <fullName evidence="6">Monooxygenase [N-oxide-forming] 2</fullName>
    </submittedName>
</protein>
<keyword evidence="4" id="KW-0560">Oxidoreductase</keyword>
<evidence type="ECO:0000313" key="6">
    <source>
        <dbReference type="EMBL" id="CAB9519126.1"/>
    </source>
</evidence>
<dbReference type="PANTHER" id="PTHR23023">
    <property type="entry name" value="DIMETHYLANILINE MONOOXYGENASE"/>
    <property type="match status" value="1"/>
</dbReference>